<name>A0A6J5KVV8_9CAUD</name>
<organism evidence="1">
    <name type="scientific">uncultured Caudovirales phage</name>
    <dbReference type="NCBI Taxonomy" id="2100421"/>
    <lineage>
        <taxon>Viruses</taxon>
        <taxon>Duplodnaviria</taxon>
        <taxon>Heunggongvirae</taxon>
        <taxon>Uroviricota</taxon>
        <taxon>Caudoviricetes</taxon>
        <taxon>Peduoviridae</taxon>
        <taxon>Maltschvirus</taxon>
        <taxon>Maltschvirus maltsch</taxon>
    </lineage>
</organism>
<dbReference type="EMBL" id="LR796183">
    <property type="protein sequence ID" value="CAB4125023.1"/>
    <property type="molecule type" value="Genomic_DNA"/>
</dbReference>
<proteinExistence type="predicted"/>
<accession>A0A6J5KVV8</accession>
<evidence type="ECO:0000313" key="1">
    <source>
        <dbReference type="EMBL" id="CAB4125023.1"/>
    </source>
</evidence>
<protein>
    <submittedName>
        <fullName evidence="1">Uncharacterized protein</fullName>
    </submittedName>
</protein>
<reference evidence="1" key="1">
    <citation type="submission" date="2020-04" db="EMBL/GenBank/DDBJ databases">
        <authorList>
            <person name="Chiriac C."/>
            <person name="Salcher M."/>
            <person name="Ghai R."/>
            <person name="Kavagutti S V."/>
        </authorList>
    </citation>
    <scope>NUCLEOTIDE SEQUENCE</scope>
</reference>
<sequence length="104" mass="11505">MDTVPKTVTLREEIASGIPWHVSFLTTIAGELDTVSARSIAWANAKGFYLWLDWQGAAFTITYKVDELSHKDLCAIVGYCHLNDIKFIEVIGAVELESDDEGEG</sequence>
<gene>
    <name evidence="1" type="ORF">UFOVP63_51</name>
</gene>